<name>A0AAF1ASE4_DAUCS</name>
<dbReference type="AlphaFoldDB" id="A0AAF1ASE4"/>
<reference evidence="7" key="1">
    <citation type="journal article" date="2016" name="Nat. Genet.">
        <title>A high-quality carrot genome assembly provides new insights into carotenoid accumulation and asterid genome evolution.</title>
        <authorList>
            <person name="Iorizzo M."/>
            <person name="Ellison S."/>
            <person name="Senalik D."/>
            <person name="Zeng P."/>
            <person name="Satapoomin P."/>
            <person name="Huang J."/>
            <person name="Bowman M."/>
            <person name="Iovene M."/>
            <person name="Sanseverino W."/>
            <person name="Cavagnaro P."/>
            <person name="Yildiz M."/>
            <person name="Macko-Podgorni A."/>
            <person name="Moranska E."/>
            <person name="Grzebelus E."/>
            <person name="Grzebelus D."/>
            <person name="Ashrafi H."/>
            <person name="Zheng Z."/>
            <person name="Cheng S."/>
            <person name="Spooner D."/>
            <person name="Van Deynze A."/>
            <person name="Simon P."/>
        </authorList>
    </citation>
    <scope>NUCLEOTIDE SEQUENCE</scope>
    <source>
        <tissue evidence="7">Leaf</tissue>
    </source>
</reference>
<feature type="signal peptide" evidence="6">
    <location>
        <begin position="1"/>
        <end position="17"/>
    </location>
</feature>
<keyword evidence="3" id="KW-0949">S-adenosyl-L-methionine</keyword>
<evidence type="ECO:0000256" key="5">
    <source>
        <dbReference type="ARBA" id="ARBA00023453"/>
    </source>
</evidence>
<dbReference type="Gene3D" id="3.40.50.150">
    <property type="entry name" value="Vaccinia Virus protein VP39"/>
    <property type="match status" value="1"/>
</dbReference>
<dbReference type="Pfam" id="PF01596">
    <property type="entry name" value="Methyltransf_3"/>
    <property type="match status" value="1"/>
</dbReference>
<organism evidence="7 8">
    <name type="scientific">Daucus carota subsp. sativus</name>
    <name type="common">Carrot</name>
    <dbReference type="NCBI Taxonomy" id="79200"/>
    <lineage>
        <taxon>Eukaryota</taxon>
        <taxon>Viridiplantae</taxon>
        <taxon>Streptophyta</taxon>
        <taxon>Embryophyta</taxon>
        <taxon>Tracheophyta</taxon>
        <taxon>Spermatophyta</taxon>
        <taxon>Magnoliopsida</taxon>
        <taxon>eudicotyledons</taxon>
        <taxon>Gunneridae</taxon>
        <taxon>Pentapetalae</taxon>
        <taxon>asterids</taxon>
        <taxon>campanulids</taxon>
        <taxon>Apiales</taxon>
        <taxon>Apiaceae</taxon>
        <taxon>Apioideae</taxon>
        <taxon>Scandiceae</taxon>
        <taxon>Daucinae</taxon>
        <taxon>Daucus</taxon>
        <taxon>Daucus sect. Daucus</taxon>
    </lineage>
</organism>
<evidence type="ECO:0000256" key="3">
    <source>
        <dbReference type="ARBA" id="ARBA00022691"/>
    </source>
</evidence>
<accession>A0AAF1ASE4</accession>
<evidence type="ECO:0000313" key="8">
    <source>
        <dbReference type="Proteomes" id="UP000077755"/>
    </source>
</evidence>
<keyword evidence="8" id="KW-1185">Reference proteome</keyword>
<dbReference type="GO" id="GO:0009809">
    <property type="term" value="P:lignin biosynthetic process"/>
    <property type="evidence" value="ECO:0007669"/>
    <property type="project" value="UniProtKB-KW"/>
</dbReference>
<keyword evidence="6" id="KW-0732">Signal</keyword>
<dbReference type="EMBL" id="CP093345">
    <property type="protein sequence ID" value="WOG93674.1"/>
    <property type="molecule type" value="Genomic_DNA"/>
</dbReference>
<evidence type="ECO:0000256" key="4">
    <source>
        <dbReference type="ARBA" id="ARBA00022733"/>
    </source>
</evidence>
<comment type="similarity">
    <text evidence="5">Belongs to the class I-like SAM-binding methyltransferase superfamily. Cation-dependent O-methyltransferase family.</text>
</comment>
<evidence type="ECO:0000256" key="6">
    <source>
        <dbReference type="SAM" id="SignalP"/>
    </source>
</evidence>
<protein>
    <submittedName>
        <fullName evidence="7">Uncharacterized protein</fullName>
    </submittedName>
</protein>
<evidence type="ECO:0000256" key="1">
    <source>
        <dbReference type="ARBA" id="ARBA00022603"/>
    </source>
</evidence>
<reference evidence="7" key="2">
    <citation type="submission" date="2022-03" db="EMBL/GenBank/DDBJ databases">
        <title>Draft title - Genomic analysis of global carrot germplasm unveils the trajectory of domestication and the origin of high carotenoid orange carrot.</title>
        <authorList>
            <person name="Iorizzo M."/>
            <person name="Ellison S."/>
            <person name="Senalik D."/>
            <person name="Macko-Podgorni A."/>
            <person name="Grzebelus D."/>
            <person name="Bostan H."/>
            <person name="Rolling W."/>
            <person name="Curaba J."/>
            <person name="Simon P."/>
        </authorList>
    </citation>
    <scope>NUCLEOTIDE SEQUENCE</scope>
    <source>
        <tissue evidence="7">Leaf</tissue>
    </source>
</reference>
<dbReference type="InterPro" id="IPR029063">
    <property type="entry name" value="SAM-dependent_MTases_sf"/>
</dbReference>
<dbReference type="GO" id="GO:0032259">
    <property type="term" value="P:methylation"/>
    <property type="evidence" value="ECO:0007669"/>
    <property type="project" value="UniProtKB-KW"/>
</dbReference>
<evidence type="ECO:0000256" key="2">
    <source>
        <dbReference type="ARBA" id="ARBA00022679"/>
    </source>
</evidence>
<keyword evidence="4" id="KW-0438">Lignin biosynthesis</keyword>
<dbReference type="GO" id="GO:0008171">
    <property type="term" value="F:O-methyltransferase activity"/>
    <property type="evidence" value="ECO:0007669"/>
    <property type="project" value="InterPro"/>
</dbReference>
<dbReference type="InterPro" id="IPR002935">
    <property type="entry name" value="SAM_O-MeTrfase"/>
</dbReference>
<feature type="chain" id="PRO_5042227077" evidence="6">
    <location>
        <begin position="18"/>
        <end position="47"/>
    </location>
</feature>
<keyword evidence="2" id="KW-0808">Transferase</keyword>
<sequence>MFKIFMLLLCLGSEYYGTFDFLFVDADKDNYVNYHKRLIDVVNIGRL</sequence>
<evidence type="ECO:0000313" key="7">
    <source>
        <dbReference type="EMBL" id="WOG93674.1"/>
    </source>
</evidence>
<gene>
    <name evidence="7" type="ORF">DCAR_0312960</name>
</gene>
<dbReference type="Proteomes" id="UP000077755">
    <property type="component" value="Chromosome 3"/>
</dbReference>
<keyword evidence="1" id="KW-0489">Methyltransferase</keyword>
<proteinExistence type="inferred from homology"/>